<keyword evidence="2" id="KW-1185">Reference proteome</keyword>
<evidence type="ECO:0000313" key="2">
    <source>
        <dbReference type="Proteomes" id="UP000053593"/>
    </source>
</evidence>
<dbReference type="EMBL" id="KN834851">
    <property type="protein sequence ID" value="KIK51927.1"/>
    <property type="molecule type" value="Genomic_DNA"/>
</dbReference>
<name>A0A0D0C258_9AGAR</name>
<protein>
    <submittedName>
        <fullName evidence="1">Uncharacterized protein</fullName>
    </submittedName>
</protein>
<evidence type="ECO:0000313" key="1">
    <source>
        <dbReference type="EMBL" id="KIK51927.1"/>
    </source>
</evidence>
<proteinExistence type="predicted"/>
<dbReference type="HOGENOM" id="CLU_506273_0_0_1"/>
<sequence>MSGSIVRDLFDQSLIDYITQCDNPLEGELYGTFRLYREECFPNLYLLCPIVTDDFDSICIESDGYATNLCGAVIKEFTRNKYKCSARCFAELSSIDWNAERHSDIETRLRHQDILQGIGFTSMINCEGIFYNEALSKLGWGPPDMKIVPKWSFENENITAAENVIAAAFLHMPLGIEPLNVRNYNNYCAHNLNSPTAVYTPILLVRIAVECDVPGSVYASKTELRYSSCTLIRNIVAEKTHTSQAIQSRRYHRNLSCIESQSINELFEITEVADCISASATLKIGEWLLAVYPPFPTRGFIQWRIDIDIKCVALDQHISGSELNAVEQRLQHCCNLSEEIDVLILVTEFFLRSATSELTSGMEGRQRRICVTSSCPTFFTPSLSPLFLFNHHHSYPLPLLSQMLLSLTQYHSDGTHSQLIPSQLNFPMNTLPKDCVVVVPFIPVALVNGWSALNQIGYVHLKSVIILFALQGACHVITTAPSSLSPHTSHHFAVIQTLEIPHMHCPMLPTSSSSTAITDILTGTFLVRDSVAISGGRM</sequence>
<gene>
    <name evidence="1" type="ORF">GYMLUDRAFT_251608</name>
</gene>
<reference evidence="1 2" key="1">
    <citation type="submission" date="2014-04" db="EMBL/GenBank/DDBJ databases">
        <title>Evolutionary Origins and Diversification of the Mycorrhizal Mutualists.</title>
        <authorList>
            <consortium name="DOE Joint Genome Institute"/>
            <consortium name="Mycorrhizal Genomics Consortium"/>
            <person name="Kohler A."/>
            <person name="Kuo A."/>
            <person name="Nagy L.G."/>
            <person name="Floudas D."/>
            <person name="Copeland A."/>
            <person name="Barry K.W."/>
            <person name="Cichocki N."/>
            <person name="Veneault-Fourrey C."/>
            <person name="LaButti K."/>
            <person name="Lindquist E.A."/>
            <person name="Lipzen A."/>
            <person name="Lundell T."/>
            <person name="Morin E."/>
            <person name="Murat C."/>
            <person name="Riley R."/>
            <person name="Ohm R."/>
            <person name="Sun H."/>
            <person name="Tunlid A."/>
            <person name="Henrissat B."/>
            <person name="Grigoriev I.V."/>
            <person name="Hibbett D.S."/>
            <person name="Martin F."/>
        </authorList>
    </citation>
    <scope>NUCLEOTIDE SEQUENCE [LARGE SCALE GENOMIC DNA]</scope>
    <source>
        <strain evidence="1 2">FD-317 M1</strain>
    </source>
</reference>
<accession>A0A0D0C258</accession>
<dbReference type="Proteomes" id="UP000053593">
    <property type="component" value="Unassembled WGS sequence"/>
</dbReference>
<dbReference type="AlphaFoldDB" id="A0A0D0C258"/>
<organism evidence="1 2">
    <name type="scientific">Collybiopsis luxurians FD-317 M1</name>
    <dbReference type="NCBI Taxonomy" id="944289"/>
    <lineage>
        <taxon>Eukaryota</taxon>
        <taxon>Fungi</taxon>
        <taxon>Dikarya</taxon>
        <taxon>Basidiomycota</taxon>
        <taxon>Agaricomycotina</taxon>
        <taxon>Agaricomycetes</taxon>
        <taxon>Agaricomycetidae</taxon>
        <taxon>Agaricales</taxon>
        <taxon>Marasmiineae</taxon>
        <taxon>Omphalotaceae</taxon>
        <taxon>Collybiopsis</taxon>
        <taxon>Collybiopsis luxurians</taxon>
    </lineage>
</organism>